<protein>
    <recommendedName>
        <fullName evidence="3">Phage protein</fullName>
    </recommendedName>
</protein>
<name>A0A7X9XNR6_CLOBE</name>
<evidence type="ECO:0000313" key="1">
    <source>
        <dbReference type="EMBL" id="NMF04533.1"/>
    </source>
</evidence>
<organism evidence="1 2">
    <name type="scientific">Clostridium beijerinckii</name>
    <name type="common">Clostridium MP</name>
    <dbReference type="NCBI Taxonomy" id="1520"/>
    <lineage>
        <taxon>Bacteria</taxon>
        <taxon>Bacillati</taxon>
        <taxon>Bacillota</taxon>
        <taxon>Clostridia</taxon>
        <taxon>Eubacteriales</taxon>
        <taxon>Clostridiaceae</taxon>
        <taxon>Clostridium</taxon>
    </lineage>
</organism>
<sequence length="175" mass="20437">MNKKDLLGFIERVESKAVKSVETKWDKKIEEAKEKAMSKYNNKIEMYQSAFNNFSTNLTNLLTDMKEDLETGYTHSYDFQNGLRNLANIKKEIKYRCEFKGKVMKLEQDKNKEIEEVKFNYKKVEIVAKGMSSSKKIAEYLEGLGFDLSTLKEDEMKYLSTDIDKSKLFVCGENK</sequence>
<dbReference type="EMBL" id="JABAGD010000010">
    <property type="protein sequence ID" value="NMF04533.1"/>
    <property type="molecule type" value="Genomic_DNA"/>
</dbReference>
<dbReference type="RefSeq" id="WP_168981530.1">
    <property type="nucleotide sequence ID" value="NZ_JABAGD010000010.1"/>
</dbReference>
<evidence type="ECO:0000313" key="2">
    <source>
        <dbReference type="Proteomes" id="UP000587880"/>
    </source>
</evidence>
<reference evidence="1 2" key="1">
    <citation type="submission" date="2020-04" db="EMBL/GenBank/DDBJ databases">
        <authorList>
            <person name="Hitch T.C.A."/>
            <person name="Wylensek D."/>
            <person name="Clavel T."/>
        </authorList>
    </citation>
    <scope>NUCLEOTIDE SEQUENCE [LARGE SCALE GENOMIC DNA]</scope>
    <source>
        <strain evidence="1 2">WB01_NA02</strain>
    </source>
</reference>
<comment type="caution">
    <text evidence="1">The sequence shown here is derived from an EMBL/GenBank/DDBJ whole genome shotgun (WGS) entry which is preliminary data.</text>
</comment>
<accession>A0A7X9XNR6</accession>
<evidence type="ECO:0008006" key="3">
    <source>
        <dbReference type="Google" id="ProtNLM"/>
    </source>
</evidence>
<proteinExistence type="predicted"/>
<dbReference type="AlphaFoldDB" id="A0A7X9XNR6"/>
<gene>
    <name evidence="1" type="ORF">HF849_07115</name>
</gene>
<dbReference type="Proteomes" id="UP000587880">
    <property type="component" value="Unassembled WGS sequence"/>
</dbReference>